<dbReference type="Proteomes" id="UP000823405">
    <property type="component" value="Unassembled WGS sequence"/>
</dbReference>
<proteinExistence type="predicted"/>
<protein>
    <recommendedName>
        <fullName evidence="4">Extracellular membrane protein CFEM domain-containing protein</fullName>
    </recommendedName>
</protein>
<feature type="chain" id="PRO_5040291499" description="Extracellular membrane protein CFEM domain-containing protein" evidence="1">
    <location>
        <begin position="21"/>
        <end position="147"/>
    </location>
</feature>
<evidence type="ECO:0000313" key="2">
    <source>
        <dbReference type="EMBL" id="KAG0282366.1"/>
    </source>
</evidence>
<sequence>MRFSTILAASTMALFSIVSAQLTTDTAALAACGTCINNAGIAAVPSCKGLSNDKPDSTPTAPTAQQKACWCGLKNSKNWADSCVASDKCTAATKDQLVMAINTVSGQPGFCDGVSATSAAGARFCGASSAQVAAAGAAALAVAGALL</sequence>
<accession>A0A9P6QPA5</accession>
<name>A0A9P6QPA5_9FUNG</name>
<organism evidence="2 3">
    <name type="scientific">Linnemannia gamsii</name>
    <dbReference type="NCBI Taxonomy" id="64522"/>
    <lineage>
        <taxon>Eukaryota</taxon>
        <taxon>Fungi</taxon>
        <taxon>Fungi incertae sedis</taxon>
        <taxon>Mucoromycota</taxon>
        <taxon>Mortierellomycotina</taxon>
        <taxon>Mortierellomycetes</taxon>
        <taxon>Mortierellales</taxon>
        <taxon>Mortierellaceae</taxon>
        <taxon>Linnemannia</taxon>
    </lineage>
</organism>
<evidence type="ECO:0000256" key="1">
    <source>
        <dbReference type="SAM" id="SignalP"/>
    </source>
</evidence>
<evidence type="ECO:0000313" key="3">
    <source>
        <dbReference type="Proteomes" id="UP000823405"/>
    </source>
</evidence>
<gene>
    <name evidence="2" type="ORF">BGZ97_009006</name>
</gene>
<reference evidence="2" key="1">
    <citation type="journal article" date="2020" name="Fungal Divers.">
        <title>Resolving the Mortierellaceae phylogeny through synthesis of multi-gene phylogenetics and phylogenomics.</title>
        <authorList>
            <person name="Vandepol N."/>
            <person name="Liber J."/>
            <person name="Desiro A."/>
            <person name="Na H."/>
            <person name="Kennedy M."/>
            <person name="Barry K."/>
            <person name="Grigoriev I.V."/>
            <person name="Miller A.N."/>
            <person name="O'Donnell K."/>
            <person name="Stajich J.E."/>
            <person name="Bonito G."/>
        </authorList>
    </citation>
    <scope>NUCLEOTIDE SEQUENCE</scope>
    <source>
        <strain evidence="2">NVP60</strain>
    </source>
</reference>
<dbReference type="AlphaFoldDB" id="A0A9P6QPA5"/>
<dbReference type="EMBL" id="JAAAIN010004229">
    <property type="protein sequence ID" value="KAG0282366.1"/>
    <property type="molecule type" value="Genomic_DNA"/>
</dbReference>
<keyword evidence="3" id="KW-1185">Reference proteome</keyword>
<keyword evidence="1" id="KW-0732">Signal</keyword>
<dbReference type="OrthoDB" id="2442779at2759"/>
<feature type="signal peptide" evidence="1">
    <location>
        <begin position="1"/>
        <end position="20"/>
    </location>
</feature>
<evidence type="ECO:0008006" key="4">
    <source>
        <dbReference type="Google" id="ProtNLM"/>
    </source>
</evidence>
<comment type="caution">
    <text evidence="2">The sequence shown here is derived from an EMBL/GenBank/DDBJ whole genome shotgun (WGS) entry which is preliminary data.</text>
</comment>